<keyword evidence="9" id="KW-1185">Reference proteome</keyword>
<comment type="caution">
    <text evidence="7">Lacks conserved residue(s) required for the propagation of feature annotation.</text>
</comment>
<accession>A0A4Z0A5B1</accession>
<comment type="caution">
    <text evidence="8">The sequence shown here is derived from an EMBL/GenBank/DDBJ whole genome shotgun (WGS) entry which is preliminary data.</text>
</comment>
<keyword evidence="4" id="KW-0732">Signal</keyword>
<dbReference type="AlphaFoldDB" id="A0A4Z0A5B1"/>
<feature type="transmembrane region" description="Helical" evidence="7">
    <location>
        <begin position="156"/>
        <end position="176"/>
    </location>
</feature>
<dbReference type="EMBL" id="SFCI01000129">
    <property type="protein sequence ID" value="TFY82236.1"/>
    <property type="molecule type" value="Genomic_DNA"/>
</dbReference>
<evidence type="ECO:0000256" key="4">
    <source>
        <dbReference type="ARBA" id="ARBA00022729"/>
    </source>
</evidence>
<dbReference type="OrthoDB" id="419770at2759"/>
<feature type="transmembrane region" description="Helical" evidence="7">
    <location>
        <begin position="225"/>
        <end position="246"/>
    </location>
</feature>
<dbReference type="GO" id="GO:0006506">
    <property type="term" value="P:GPI anchor biosynthetic process"/>
    <property type="evidence" value="ECO:0007669"/>
    <property type="project" value="UniProtKB-KW"/>
</dbReference>
<proteinExistence type="inferred from homology"/>
<dbReference type="Pfam" id="PF04080">
    <property type="entry name" value="Per1"/>
    <property type="match status" value="1"/>
</dbReference>
<feature type="transmembrane region" description="Helical" evidence="7">
    <location>
        <begin position="182"/>
        <end position="205"/>
    </location>
</feature>
<dbReference type="Proteomes" id="UP000298061">
    <property type="component" value="Unassembled WGS sequence"/>
</dbReference>
<evidence type="ECO:0000256" key="2">
    <source>
        <dbReference type="ARBA" id="ARBA00022502"/>
    </source>
</evidence>
<gene>
    <name evidence="8" type="ORF">EWM64_g1785</name>
</gene>
<evidence type="ECO:0000256" key="6">
    <source>
        <dbReference type="ARBA" id="ARBA00023136"/>
    </source>
</evidence>
<feature type="transmembrane region" description="Helical" evidence="7">
    <location>
        <begin position="82"/>
        <end position="101"/>
    </location>
</feature>
<keyword evidence="6 7" id="KW-0472">Membrane</keyword>
<dbReference type="GO" id="GO:0005789">
    <property type="term" value="C:endoplasmic reticulum membrane"/>
    <property type="evidence" value="ECO:0007669"/>
    <property type="project" value="UniProtKB-SubCell"/>
</dbReference>
<dbReference type="PANTHER" id="PTHR13148">
    <property type="entry name" value="PER1-RELATED"/>
    <property type="match status" value="1"/>
</dbReference>
<feature type="transmembrane region" description="Helical" evidence="7">
    <location>
        <begin position="258"/>
        <end position="276"/>
    </location>
</feature>
<protein>
    <recommendedName>
        <fullName evidence="7">Post-GPI attachment to proteins factor 3</fullName>
    </recommendedName>
</protein>
<comment type="similarity">
    <text evidence="7">Belongs to the PGAP3 family.</text>
</comment>
<keyword evidence="2 7" id="KW-0337">GPI-anchor biosynthesis</keyword>
<evidence type="ECO:0000256" key="5">
    <source>
        <dbReference type="ARBA" id="ARBA00022989"/>
    </source>
</evidence>
<keyword evidence="7" id="KW-0256">Endoplasmic reticulum</keyword>
<dbReference type="STRING" id="135208.A0A4Z0A5B1"/>
<organism evidence="8 9">
    <name type="scientific">Hericium alpestre</name>
    <dbReference type="NCBI Taxonomy" id="135208"/>
    <lineage>
        <taxon>Eukaryota</taxon>
        <taxon>Fungi</taxon>
        <taxon>Dikarya</taxon>
        <taxon>Basidiomycota</taxon>
        <taxon>Agaricomycotina</taxon>
        <taxon>Agaricomycetes</taxon>
        <taxon>Russulales</taxon>
        <taxon>Hericiaceae</taxon>
        <taxon>Hericium</taxon>
    </lineage>
</organism>
<evidence type="ECO:0000313" key="8">
    <source>
        <dbReference type="EMBL" id="TFY82236.1"/>
    </source>
</evidence>
<sequence>MRLTFWTCTDDCKYNCTHAITDFAVESGVAIEQYYGKWPFWRFAGAQEPASVVFSLLNLLFHVWGRSEVQNTMSNDHPMKQYYLRWSLISINAWTWSAVFHTRDTSITEKLDYFSAALAIMYSLYFSVIRLFHLYPTKRGTAPTLTSRSHDTPRLLYIWSVACILVYLAHISYLGLAPRFDYAYNMAFGVVLGLLHNFLWLAYALPSSMSIFKRFLYEPKSYRPFYATEAAKAVVLTTAAMGLELFDFPPWKRVIDAHALWHLATAPLVVLWYDFLLMDAQDKGWRAQRL</sequence>
<evidence type="ECO:0000256" key="1">
    <source>
        <dbReference type="ARBA" id="ARBA00004127"/>
    </source>
</evidence>
<dbReference type="InterPro" id="IPR007217">
    <property type="entry name" value="Per1-like"/>
</dbReference>
<dbReference type="GO" id="GO:0016788">
    <property type="term" value="F:hydrolase activity, acting on ester bonds"/>
    <property type="evidence" value="ECO:0007669"/>
    <property type="project" value="TreeGrafter"/>
</dbReference>
<comment type="subcellular location">
    <subcellularLocation>
        <location evidence="1">Endomembrane system</location>
        <topology evidence="1">Multi-pass membrane protein</topology>
    </subcellularLocation>
    <subcellularLocation>
        <location evidence="7">Endoplasmic reticulum membrane</location>
        <topology evidence="7">Multi-pass membrane protein</topology>
    </subcellularLocation>
</comment>
<keyword evidence="5 7" id="KW-1133">Transmembrane helix</keyword>
<reference evidence="8 9" key="1">
    <citation type="submission" date="2019-02" db="EMBL/GenBank/DDBJ databases">
        <title>Genome sequencing of the rare red list fungi Hericium alpestre (H. flagellum).</title>
        <authorList>
            <person name="Buettner E."/>
            <person name="Kellner H."/>
        </authorList>
    </citation>
    <scope>NUCLEOTIDE SEQUENCE [LARGE SCALE GENOMIC DNA]</scope>
    <source>
        <strain evidence="8 9">DSM 108284</strain>
    </source>
</reference>
<evidence type="ECO:0000256" key="3">
    <source>
        <dbReference type="ARBA" id="ARBA00022692"/>
    </source>
</evidence>
<keyword evidence="3 7" id="KW-0812">Transmembrane</keyword>
<evidence type="ECO:0000313" key="9">
    <source>
        <dbReference type="Proteomes" id="UP000298061"/>
    </source>
</evidence>
<feature type="transmembrane region" description="Helical" evidence="7">
    <location>
        <begin position="113"/>
        <end position="135"/>
    </location>
</feature>
<dbReference type="PANTHER" id="PTHR13148:SF0">
    <property type="entry name" value="POST-GPI ATTACHMENT TO PROTEINS FACTOR 3"/>
    <property type="match status" value="1"/>
</dbReference>
<comment type="function">
    <text evidence="7">Involved in the lipid remodeling steps of GPI-anchor maturation.</text>
</comment>
<name>A0A4Z0A5B1_9AGAM</name>
<evidence type="ECO:0000256" key="7">
    <source>
        <dbReference type="RuleBase" id="RU365066"/>
    </source>
</evidence>